<evidence type="ECO:0000313" key="2">
    <source>
        <dbReference type="Proteomes" id="UP001157006"/>
    </source>
</evidence>
<name>A0AAV0YPC9_VICFA</name>
<protein>
    <submittedName>
        <fullName evidence="1">Uncharacterized protein</fullName>
    </submittedName>
</protein>
<accession>A0AAV0YPC9</accession>
<gene>
    <name evidence="1" type="ORF">VFH_I323960</name>
</gene>
<organism evidence="1 2">
    <name type="scientific">Vicia faba</name>
    <name type="common">Broad bean</name>
    <name type="synonym">Faba vulgaris</name>
    <dbReference type="NCBI Taxonomy" id="3906"/>
    <lineage>
        <taxon>Eukaryota</taxon>
        <taxon>Viridiplantae</taxon>
        <taxon>Streptophyta</taxon>
        <taxon>Embryophyta</taxon>
        <taxon>Tracheophyta</taxon>
        <taxon>Spermatophyta</taxon>
        <taxon>Magnoliopsida</taxon>
        <taxon>eudicotyledons</taxon>
        <taxon>Gunneridae</taxon>
        <taxon>Pentapetalae</taxon>
        <taxon>rosids</taxon>
        <taxon>fabids</taxon>
        <taxon>Fabales</taxon>
        <taxon>Fabaceae</taxon>
        <taxon>Papilionoideae</taxon>
        <taxon>50 kb inversion clade</taxon>
        <taxon>NPAAA clade</taxon>
        <taxon>Hologalegina</taxon>
        <taxon>IRL clade</taxon>
        <taxon>Fabeae</taxon>
        <taxon>Vicia</taxon>
    </lineage>
</organism>
<evidence type="ECO:0000313" key="1">
    <source>
        <dbReference type="EMBL" id="CAI8587935.1"/>
    </source>
</evidence>
<proteinExistence type="predicted"/>
<reference evidence="1 2" key="1">
    <citation type="submission" date="2023-01" db="EMBL/GenBank/DDBJ databases">
        <authorList>
            <person name="Kreplak J."/>
        </authorList>
    </citation>
    <scope>NUCLEOTIDE SEQUENCE [LARGE SCALE GENOMIC DNA]</scope>
</reference>
<sequence>MSDVFSSCLARTPEEATIIVSISYLSFIQNLPNGEKMELVYEITHSMFKASSLFSVVSTDRGDEKVKAANSLLEEKKIHDSPYTLDAKISKLEGPLIVTEKLYQNSFDVVNEKTH</sequence>
<dbReference type="Proteomes" id="UP001157006">
    <property type="component" value="Chromosome 1L"/>
</dbReference>
<keyword evidence="2" id="KW-1185">Reference proteome</keyword>
<dbReference type="EMBL" id="OX451736">
    <property type="protein sequence ID" value="CAI8587935.1"/>
    <property type="molecule type" value="Genomic_DNA"/>
</dbReference>
<dbReference type="AlphaFoldDB" id="A0AAV0YPC9"/>